<dbReference type="Proteomes" id="UP000599437">
    <property type="component" value="Unassembled WGS sequence"/>
</dbReference>
<comment type="caution">
    <text evidence="2">The sequence shown here is derived from an EMBL/GenBank/DDBJ whole genome shotgun (WGS) entry which is preliminary data.</text>
</comment>
<evidence type="ECO:0000313" key="3">
    <source>
        <dbReference type="Proteomes" id="UP000599437"/>
    </source>
</evidence>
<dbReference type="Gene3D" id="3.40.50.720">
    <property type="entry name" value="NAD(P)-binding Rossmann-like Domain"/>
    <property type="match status" value="1"/>
</dbReference>
<dbReference type="SUPFAM" id="SSF51735">
    <property type="entry name" value="NAD(P)-binding Rossmann-fold domains"/>
    <property type="match status" value="1"/>
</dbReference>
<dbReference type="InterPro" id="IPR001509">
    <property type="entry name" value="Epimerase_deHydtase"/>
</dbReference>
<keyword evidence="3" id="KW-1185">Reference proteome</keyword>
<protein>
    <submittedName>
        <fullName evidence="2">Nucleoside-diphosphate sugar epimerase</fullName>
    </submittedName>
</protein>
<dbReference type="Pfam" id="PF01370">
    <property type="entry name" value="Epimerase"/>
    <property type="match status" value="1"/>
</dbReference>
<proteinExistence type="predicted"/>
<organism evidence="2 3">
    <name type="scientific">Streptomyces chryseus</name>
    <dbReference type="NCBI Taxonomy" id="68186"/>
    <lineage>
        <taxon>Bacteria</taxon>
        <taxon>Bacillati</taxon>
        <taxon>Actinomycetota</taxon>
        <taxon>Actinomycetes</taxon>
        <taxon>Kitasatosporales</taxon>
        <taxon>Streptomycetaceae</taxon>
        <taxon>Streptomyces</taxon>
    </lineage>
</organism>
<dbReference type="CDD" id="cd08946">
    <property type="entry name" value="SDR_e"/>
    <property type="match status" value="1"/>
</dbReference>
<feature type="domain" description="NAD-dependent epimerase/dehydratase" evidence="1">
    <location>
        <begin position="19"/>
        <end position="246"/>
    </location>
</feature>
<evidence type="ECO:0000259" key="1">
    <source>
        <dbReference type="Pfam" id="PF01370"/>
    </source>
</evidence>
<reference evidence="3" key="1">
    <citation type="journal article" date="2019" name="Int. J. Syst. Evol. Microbiol.">
        <title>The Global Catalogue of Microorganisms (GCM) 10K type strain sequencing project: providing services to taxonomists for standard genome sequencing and annotation.</title>
        <authorList>
            <consortium name="The Broad Institute Genomics Platform"/>
            <consortium name="The Broad Institute Genome Sequencing Center for Infectious Disease"/>
            <person name="Wu L."/>
            <person name="Ma J."/>
        </authorList>
    </citation>
    <scope>NUCLEOTIDE SEQUENCE [LARGE SCALE GENOMIC DNA]</scope>
    <source>
        <strain evidence="3">JCM 4737</strain>
    </source>
</reference>
<dbReference type="InterPro" id="IPR050177">
    <property type="entry name" value="Lipid_A_modif_metabolic_enz"/>
</dbReference>
<dbReference type="EMBL" id="BMVO01000030">
    <property type="protein sequence ID" value="GHB27578.1"/>
    <property type="molecule type" value="Genomic_DNA"/>
</dbReference>
<sequence length="333" mass="34561">MKLAAGLLNQSQNTRRPLIVVLGASGFLGPAVIDRLAGLPVKVRAVARGLTPAPPRTVADIEGHRTDLARPGALAAAVEGADAVVHLAAHVGDGRSWRAAGEDSEQVNVGLMRDLVTAFEHRDAPAPAVVFASTAQAAGPGGLPRAAYARQKMAAEELLREATARGAVRGAVLRLSTVYGRSPLTGSLGRGVLAAMARRALDDAPLTMWHDGTVERDFLHVRDAARAFVTALDHLPGLQGGDWSVGSGSRVQLGDVFRSLADAVAERTGRPPVPVLSVEPPDFAAAGDFHTPECDPAAFGAVTGWSPAVPLHDGLDELAAELVAAQASTSRER</sequence>
<gene>
    <name evidence="2" type="ORF">GCM10010346_58810</name>
</gene>
<dbReference type="InterPro" id="IPR036291">
    <property type="entry name" value="NAD(P)-bd_dom_sf"/>
</dbReference>
<accession>A0ABQ3EA37</accession>
<dbReference type="PANTHER" id="PTHR43245">
    <property type="entry name" value="BIFUNCTIONAL POLYMYXIN RESISTANCE PROTEIN ARNA"/>
    <property type="match status" value="1"/>
</dbReference>
<evidence type="ECO:0000313" key="2">
    <source>
        <dbReference type="EMBL" id="GHB27578.1"/>
    </source>
</evidence>
<name>A0ABQ3EA37_9ACTN</name>